<dbReference type="SUPFAM" id="SSF56091">
    <property type="entry name" value="DNA ligase/mRNA capping enzyme, catalytic domain"/>
    <property type="match status" value="1"/>
</dbReference>
<feature type="domain" description="DNA ligase ATP-dependent C-terminal" evidence="7">
    <location>
        <begin position="227"/>
        <end position="326"/>
    </location>
</feature>
<dbReference type="Gene3D" id="2.40.50.140">
    <property type="entry name" value="Nucleic acid-binding proteins"/>
    <property type="match status" value="1"/>
</dbReference>
<dbReference type="PANTHER" id="PTHR45674">
    <property type="entry name" value="DNA LIGASE 1/3 FAMILY MEMBER"/>
    <property type="match status" value="1"/>
</dbReference>
<sequence length="337" mass="37303">MAAVATEVFPLPLDTSPMEARTDEALPQDKGIWQFEPKWDGFRCLAFKNRKMVDLRAKSGKPLGRYFPELTAMMQNLEAKDFVVDGEIVIEIGGAASFDALQMRLHPAESRIRKLSAETPARLIVFDMLVAPGGKSLLEAALTQRRAAIEDFVAKANTGALQLSPCTTSVETAGRWLKDAGHGSTDGVVAKRLNDPYRPGERAMIKVKRLRTADCVVGGFRYLNGKSQVGSLLLGLYNERGLLDHVGFTSTFANEERAALTKKLEALRGGPGFSGKAPGGPSRWSTERSGEWEPLRPQLVVEVRFDHVTGERFRHGTRFVRWRSDKAPSQCTFEQIR</sequence>
<gene>
    <name evidence="8" type="ORF">RFM52_12585</name>
</gene>
<dbReference type="Gene3D" id="3.30.470.30">
    <property type="entry name" value="DNA ligase/mRNA capping enzyme"/>
    <property type="match status" value="1"/>
</dbReference>
<dbReference type="PANTHER" id="PTHR45674:SF4">
    <property type="entry name" value="DNA LIGASE 1"/>
    <property type="match status" value="1"/>
</dbReference>
<comment type="catalytic activity">
    <reaction evidence="4">
        <text>ATP + (deoxyribonucleotide)n-3'-hydroxyl + 5'-phospho-(deoxyribonucleotide)m = (deoxyribonucleotide)n+m + AMP + diphosphate.</text>
        <dbReference type="EC" id="6.5.1.1"/>
    </reaction>
</comment>
<evidence type="ECO:0000256" key="1">
    <source>
        <dbReference type="ARBA" id="ARBA00007572"/>
    </source>
</evidence>
<name>A0ABU4YH50_9HYPH</name>
<dbReference type="InterPro" id="IPR012309">
    <property type="entry name" value="DNA_ligase_ATP-dep_C"/>
</dbReference>
<comment type="similarity">
    <text evidence="1">Belongs to the ATP-dependent DNA ligase family.</text>
</comment>
<evidence type="ECO:0000256" key="3">
    <source>
        <dbReference type="ARBA" id="ARBA00022598"/>
    </source>
</evidence>
<evidence type="ECO:0000259" key="6">
    <source>
        <dbReference type="Pfam" id="PF01068"/>
    </source>
</evidence>
<dbReference type="CDD" id="cd07970">
    <property type="entry name" value="OBF_DNA_ligase_LigC"/>
    <property type="match status" value="1"/>
</dbReference>
<accession>A0ABU4YH50</accession>
<feature type="region of interest" description="Disordered" evidence="5">
    <location>
        <begin position="269"/>
        <end position="289"/>
    </location>
</feature>
<keyword evidence="9" id="KW-1185">Reference proteome</keyword>
<reference evidence="8 9" key="1">
    <citation type="submission" date="2023-08" db="EMBL/GenBank/DDBJ databases">
        <title>Implementing the SeqCode for naming new Mesorhizobium species isolated from Vachellia karroo root nodules.</title>
        <authorList>
            <person name="Van Lill M."/>
        </authorList>
    </citation>
    <scope>NUCLEOTIDE SEQUENCE [LARGE SCALE GENOMIC DNA]</scope>
    <source>
        <strain evidence="8 9">VK2B</strain>
    </source>
</reference>
<evidence type="ECO:0000256" key="4">
    <source>
        <dbReference type="ARBA" id="ARBA00034003"/>
    </source>
</evidence>
<dbReference type="InterPro" id="IPR012340">
    <property type="entry name" value="NA-bd_OB-fold"/>
</dbReference>
<dbReference type="EMBL" id="JAVIIV010000006">
    <property type="protein sequence ID" value="MDX8486036.1"/>
    <property type="molecule type" value="Genomic_DNA"/>
</dbReference>
<feature type="domain" description="ATP-dependent DNA ligase family profile" evidence="6">
    <location>
        <begin position="30"/>
        <end position="208"/>
    </location>
</feature>
<evidence type="ECO:0000259" key="7">
    <source>
        <dbReference type="Pfam" id="PF04679"/>
    </source>
</evidence>
<dbReference type="InterPro" id="IPR044119">
    <property type="entry name" value="Adenylation_LigC-like"/>
</dbReference>
<organism evidence="8 9">
    <name type="scientific">Mesorhizobium humile</name>
    <dbReference type="NCBI Taxonomy" id="3072313"/>
    <lineage>
        <taxon>Bacteria</taxon>
        <taxon>Pseudomonadati</taxon>
        <taxon>Pseudomonadota</taxon>
        <taxon>Alphaproteobacteria</taxon>
        <taxon>Hyphomicrobiales</taxon>
        <taxon>Phyllobacteriaceae</taxon>
        <taxon>Mesorhizobium</taxon>
    </lineage>
</organism>
<dbReference type="InterPro" id="IPR012310">
    <property type="entry name" value="DNA_ligase_ATP-dep_cent"/>
</dbReference>
<evidence type="ECO:0000256" key="5">
    <source>
        <dbReference type="SAM" id="MobiDB-lite"/>
    </source>
</evidence>
<dbReference type="Proteomes" id="UP001280156">
    <property type="component" value="Unassembled WGS sequence"/>
</dbReference>
<dbReference type="SUPFAM" id="SSF50249">
    <property type="entry name" value="Nucleic acid-binding proteins"/>
    <property type="match status" value="1"/>
</dbReference>
<dbReference type="GO" id="GO:0003910">
    <property type="term" value="F:DNA ligase (ATP) activity"/>
    <property type="evidence" value="ECO:0007669"/>
    <property type="project" value="UniProtKB-EC"/>
</dbReference>
<dbReference type="InterPro" id="IPR050191">
    <property type="entry name" value="ATP-dep_DNA_ligase"/>
</dbReference>
<evidence type="ECO:0000256" key="2">
    <source>
        <dbReference type="ARBA" id="ARBA00012727"/>
    </source>
</evidence>
<dbReference type="NCBIfam" id="NF006078">
    <property type="entry name" value="PRK08224.1"/>
    <property type="match status" value="1"/>
</dbReference>
<comment type="caution">
    <text evidence="8">The sequence shown here is derived from an EMBL/GenBank/DDBJ whole genome shotgun (WGS) entry which is preliminary data.</text>
</comment>
<protein>
    <recommendedName>
        <fullName evidence="2">DNA ligase (ATP)</fullName>
        <ecNumber evidence="2">6.5.1.1</ecNumber>
    </recommendedName>
</protein>
<dbReference type="InterPro" id="IPR044117">
    <property type="entry name" value="OBF_LigC-like"/>
</dbReference>
<evidence type="ECO:0000313" key="8">
    <source>
        <dbReference type="EMBL" id="MDX8486036.1"/>
    </source>
</evidence>
<dbReference type="Pfam" id="PF01068">
    <property type="entry name" value="DNA_ligase_A_M"/>
    <property type="match status" value="1"/>
</dbReference>
<evidence type="ECO:0000313" key="9">
    <source>
        <dbReference type="Proteomes" id="UP001280156"/>
    </source>
</evidence>
<proteinExistence type="inferred from homology"/>
<keyword evidence="3 8" id="KW-0436">Ligase</keyword>
<dbReference type="Pfam" id="PF04679">
    <property type="entry name" value="DNA_ligase_A_C"/>
    <property type="match status" value="1"/>
</dbReference>
<dbReference type="CDD" id="cd07905">
    <property type="entry name" value="Adenylation_DNA_ligase_LigC"/>
    <property type="match status" value="1"/>
</dbReference>
<dbReference type="RefSeq" id="WP_320293630.1">
    <property type="nucleotide sequence ID" value="NZ_JAVIIU010000001.1"/>
</dbReference>
<dbReference type="EC" id="6.5.1.1" evidence="2"/>